<evidence type="ECO:0000256" key="2">
    <source>
        <dbReference type="ARBA" id="ARBA00022525"/>
    </source>
</evidence>
<reference evidence="9" key="1">
    <citation type="submission" date="2020-10" db="EMBL/GenBank/DDBJ databases">
        <authorList>
            <person name="Gilroy R."/>
        </authorList>
    </citation>
    <scope>NUCLEOTIDE SEQUENCE</scope>
    <source>
        <strain evidence="9">ChiHcec3-6078</strain>
    </source>
</reference>
<evidence type="ECO:0000313" key="10">
    <source>
        <dbReference type="Proteomes" id="UP000824090"/>
    </source>
</evidence>
<feature type="signal peptide" evidence="7">
    <location>
        <begin position="1"/>
        <end position="25"/>
    </location>
</feature>
<dbReference type="Pfam" id="PF19789">
    <property type="entry name" value="DUF6273"/>
    <property type="match status" value="1"/>
</dbReference>
<gene>
    <name evidence="9" type="ORF">IAC50_08825</name>
</gene>
<protein>
    <submittedName>
        <fullName evidence="9">LPXTG cell wall anchor domain-containing protein</fullName>
    </submittedName>
</protein>
<keyword evidence="6" id="KW-1133">Transmembrane helix</keyword>
<comment type="caution">
    <text evidence="9">The sequence shown here is derived from an EMBL/GenBank/DDBJ whole genome shotgun (WGS) entry which is preliminary data.</text>
</comment>
<organism evidence="9 10">
    <name type="scientific">Candidatus Allocopromorpha excrementigallinarum</name>
    <dbReference type="NCBI Taxonomy" id="2840742"/>
    <lineage>
        <taxon>Bacteria</taxon>
        <taxon>Bacillati</taxon>
        <taxon>Bacillota</taxon>
        <taxon>Clostridia</taxon>
        <taxon>Eubacteriales</taxon>
        <taxon>Eubacteriaceae</taxon>
        <taxon>Eubacteriaceae incertae sedis</taxon>
        <taxon>Candidatus Allocopromorpha</taxon>
    </lineage>
</organism>
<dbReference type="AlphaFoldDB" id="A0A9D1I268"/>
<keyword evidence="2" id="KW-0964">Secreted</keyword>
<keyword evidence="4" id="KW-0572">Peptidoglycan-anchor</keyword>
<evidence type="ECO:0000256" key="7">
    <source>
        <dbReference type="SAM" id="SignalP"/>
    </source>
</evidence>
<evidence type="ECO:0000256" key="1">
    <source>
        <dbReference type="ARBA" id="ARBA00022512"/>
    </source>
</evidence>
<keyword evidence="6" id="KW-0472">Membrane</keyword>
<reference evidence="9" key="2">
    <citation type="journal article" date="2021" name="PeerJ">
        <title>Extensive microbial diversity within the chicken gut microbiome revealed by metagenomics and culture.</title>
        <authorList>
            <person name="Gilroy R."/>
            <person name="Ravi A."/>
            <person name="Getino M."/>
            <person name="Pursley I."/>
            <person name="Horton D.L."/>
            <person name="Alikhan N.F."/>
            <person name="Baker D."/>
            <person name="Gharbi K."/>
            <person name="Hall N."/>
            <person name="Watson M."/>
            <person name="Adriaenssens E.M."/>
            <person name="Foster-Nyarko E."/>
            <person name="Jarju S."/>
            <person name="Secka A."/>
            <person name="Antonio M."/>
            <person name="Oren A."/>
            <person name="Chaudhuri R.R."/>
            <person name="La Ragione R."/>
            <person name="Hildebrand F."/>
            <person name="Pallen M.J."/>
        </authorList>
    </citation>
    <scope>NUCLEOTIDE SEQUENCE</scope>
    <source>
        <strain evidence="9">ChiHcec3-6078</strain>
    </source>
</reference>
<evidence type="ECO:0000259" key="8">
    <source>
        <dbReference type="PROSITE" id="PS50847"/>
    </source>
</evidence>
<evidence type="ECO:0000256" key="4">
    <source>
        <dbReference type="ARBA" id="ARBA00023088"/>
    </source>
</evidence>
<dbReference type="NCBIfam" id="TIGR01167">
    <property type="entry name" value="LPXTG_anchor"/>
    <property type="match status" value="1"/>
</dbReference>
<evidence type="ECO:0000256" key="6">
    <source>
        <dbReference type="SAM" id="Phobius"/>
    </source>
</evidence>
<keyword evidence="6" id="KW-0812">Transmembrane</keyword>
<evidence type="ECO:0000256" key="3">
    <source>
        <dbReference type="ARBA" id="ARBA00022729"/>
    </source>
</evidence>
<proteinExistence type="predicted"/>
<accession>A0A9D1I268</accession>
<feature type="compositionally biased region" description="Low complexity" evidence="5">
    <location>
        <begin position="403"/>
        <end position="417"/>
    </location>
</feature>
<evidence type="ECO:0000256" key="5">
    <source>
        <dbReference type="SAM" id="MobiDB-lite"/>
    </source>
</evidence>
<name>A0A9D1I268_9FIRM</name>
<dbReference type="EMBL" id="DVMP01000157">
    <property type="protein sequence ID" value="HIU26579.1"/>
    <property type="molecule type" value="Genomic_DNA"/>
</dbReference>
<feature type="region of interest" description="Disordered" evidence="5">
    <location>
        <begin position="392"/>
        <end position="437"/>
    </location>
</feature>
<sequence>MKRKKIITGLVTAALIMTTMLPAAASASTAGAWAIQMGVDSLGTEDMVCYGNDGRMWRVLSVNGSGGYYMRQYGGQVNSSGAMLMMSLGGLYKTRFNFNNDSDYENSYLRENLTKVTALANQEFFSAAEKEAMLKTFKSEKPNSDINGFKAMNPKVWGDKLFILSAEEMQTYLKNDKIKMMMTEGEIGGWWLRSAFDEYSNWMVDDHGKPARYPASFTTQIVGKNPIWVRPAFNLDKEAVVFISGKNEKSRAGMDEGLTPVSANAGIYGWELTLKDDINSGRGGFRISDKVVRTEEGVSVRYWDAKTGNNEYISAMIRDEYDGVRYYGRVKNLSSGIKSDVVEIKFSDIPMESGYKLYVFNEQYNGNGKTHYTSQIFEVKIPDKVSAPDVDAGVMYGEDIPPEGTSGSAAAAEGASADLSPAGQPDNIKSGGAADTGDNMNPAAWAGALVLAAGAGGVLLYGRRKRRS</sequence>
<dbReference type="Proteomes" id="UP000824090">
    <property type="component" value="Unassembled WGS sequence"/>
</dbReference>
<evidence type="ECO:0000313" key="9">
    <source>
        <dbReference type="EMBL" id="HIU26579.1"/>
    </source>
</evidence>
<feature type="chain" id="PRO_5038941868" evidence="7">
    <location>
        <begin position="26"/>
        <end position="468"/>
    </location>
</feature>
<feature type="domain" description="Gram-positive cocci surface proteins LPxTG" evidence="8">
    <location>
        <begin position="433"/>
        <end position="468"/>
    </location>
</feature>
<dbReference type="InterPro" id="IPR019931">
    <property type="entry name" value="LPXTG_anchor"/>
</dbReference>
<feature type="transmembrane region" description="Helical" evidence="6">
    <location>
        <begin position="443"/>
        <end position="462"/>
    </location>
</feature>
<dbReference type="InterPro" id="IPR046240">
    <property type="entry name" value="DUF6273"/>
</dbReference>
<keyword evidence="1" id="KW-0134">Cell wall</keyword>
<dbReference type="PROSITE" id="PS50847">
    <property type="entry name" value="GRAM_POS_ANCHORING"/>
    <property type="match status" value="1"/>
</dbReference>
<keyword evidence="3 7" id="KW-0732">Signal</keyword>